<evidence type="ECO:0000256" key="2">
    <source>
        <dbReference type="HAMAP-Rule" id="MF_00274"/>
    </source>
</evidence>
<evidence type="ECO:0000313" key="5">
    <source>
        <dbReference type="Proteomes" id="UP000285138"/>
    </source>
</evidence>
<comment type="caution">
    <text evidence="4">The sequence shown here is derived from an EMBL/GenBank/DDBJ whole genome shotgun (WGS) entry which is preliminary data.</text>
</comment>
<dbReference type="GO" id="GO:0003677">
    <property type="term" value="F:DNA binding"/>
    <property type="evidence" value="ECO:0007669"/>
    <property type="project" value="UniProtKB-UniRule"/>
</dbReference>
<keyword evidence="1 2" id="KW-0238">DNA-binding</keyword>
<dbReference type="HAMAP" id="MF_00274">
    <property type="entry name" value="DNA_YbaB_EbfC"/>
    <property type="match status" value="1"/>
</dbReference>
<name>A0A424Y9Y4_9FIRM</name>
<comment type="subunit">
    <text evidence="2">Homodimer.</text>
</comment>
<protein>
    <recommendedName>
        <fullName evidence="2">Nucleoid-associated protein D5R97_09695</fullName>
    </recommendedName>
</protein>
<comment type="function">
    <text evidence="2">Binds to DNA and alters its conformation. May be involved in regulation of gene expression, nucleoid organization and DNA protection.</text>
</comment>
<dbReference type="InterPro" id="IPR036894">
    <property type="entry name" value="YbaB-like_sf"/>
</dbReference>
<dbReference type="Proteomes" id="UP000285138">
    <property type="component" value="Unassembled WGS sequence"/>
</dbReference>
<proteinExistence type="inferred from homology"/>
<dbReference type="PIRSF" id="PIRSF004555">
    <property type="entry name" value="UCP004555"/>
    <property type="match status" value="1"/>
</dbReference>
<dbReference type="SUPFAM" id="SSF82607">
    <property type="entry name" value="YbaB-like"/>
    <property type="match status" value="1"/>
</dbReference>
<keyword evidence="3" id="KW-0175">Coiled coil</keyword>
<evidence type="ECO:0000256" key="3">
    <source>
        <dbReference type="SAM" id="Coils"/>
    </source>
</evidence>
<dbReference type="Pfam" id="PF02575">
    <property type="entry name" value="YbaB_DNA_bd"/>
    <property type="match status" value="1"/>
</dbReference>
<dbReference type="GO" id="GO:0043590">
    <property type="term" value="C:bacterial nucleoid"/>
    <property type="evidence" value="ECO:0007669"/>
    <property type="project" value="UniProtKB-UniRule"/>
</dbReference>
<evidence type="ECO:0000256" key="1">
    <source>
        <dbReference type="ARBA" id="ARBA00023125"/>
    </source>
</evidence>
<reference evidence="4 5" key="1">
    <citation type="submission" date="2018-08" db="EMBL/GenBank/DDBJ databases">
        <title>The metabolism and importance of syntrophic acetate oxidation coupled to methane or sulfide production in haloalkaline environments.</title>
        <authorList>
            <person name="Timmers P.H.A."/>
            <person name="Vavourakis C.D."/>
            <person name="Sorokin D.Y."/>
            <person name="Sinninghe Damste J.S."/>
            <person name="Muyzer G."/>
            <person name="Stams A.J.M."/>
            <person name="Plugge C.M."/>
        </authorList>
    </citation>
    <scope>NUCLEOTIDE SEQUENCE [LARGE SCALE GENOMIC DNA]</scope>
    <source>
        <strain evidence="4">MSAO_Bac1</strain>
    </source>
</reference>
<organism evidence="4 5">
    <name type="scientific">Candidatus Syntrophonatronum acetioxidans</name>
    <dbReference type="NCBI Taxonomy" id="1795816"/>
    <lineage>
        <taxon>Bacteria</taxon>
        <taxon>Bacillati</taxon>
        <taxon>Bacillota</taxon>
        <taxon>Clostridia</taxon>
        <taxon>Eubacteriales</taxon>
        <taxon>Syntrophomonadaceae</taxon>
        <taxon>Candidatus Syntrophonatronum</taxon>
    </lineage>
</organism>
<feature type="coiled-coil region" evidence="3">
    <location>
        <begin position="5"/>
        <end position="32"/>
    </location>
</feature>
<dbReference type="PANTHER" id="PTHR33449">
    <property type="entry name" value="NUCLEOID-ASSOCIATED PROTEIN YBAB"/>
    <property type="match status" value="1"/>
</dbReference>
<dbReference type="Gene3D" id="3.30.1310.10">
    <property type="entry name" value="Nucleoid-associated protein YbaB-like domain"/>
    <property type="match status" value="1"/>
</dbReference>
<comment type="subcellular location">
    <subcellularLocation>
        <location evidence="2">Cytoplasm</location>
        <location evidence="2">Nucleoid</location>
    </subcellularLocation>
</comment>
<accession>A0A424Y9Y4</accession>
<dbReference type="PANTHER" id="PTHR33449:SF1">
    <property type="entry name" value="NUCLEOID-ASSOCIATED PROTEIN YBAB"/>
    <property type="match status" value="1"/>
</dbReference>
<dbReference type="AlphaFoldDB" id="A0A424Y9Y4"/>
<keyword evidence="2" id="KW-0963">Cytoplasm</keyword>
<dbReference type="EMBL" id="QZAA01000268">
    <property type="protein sequence ID" value="RQD73255.1"/>
    <property type="molecule type" value="Genomic_DNA"/>
</dbReference>
<dbReference type="InterPro" id="IPR004401">
    <property type="entry name" value="YbaB/EbfC"/>
</dbReference>
<dbReference type="NCBIfam" id="TIGR00103">
    <property type="entry name" value="DNA_YbaB_EbfC"/>
    <property type="match status" value="1"/>
</dbReference>
<dbReference type="GO" id="GO:0005829">
    <property type="term" value="C:cytosol"/>
    <property type="evidence" value="ECO:0007669"/>
    <property type="project" value="TreeGrafter"/>
</dbReference>
<comment type="similarity">
    <text evidence="2">Belongs to the YbaB/EbfC family.</text>
</comment>
<evidence type="ECO:0000313" key="4">
    <source>
        <dbReference type="EMBL" id="RQD73255.1"/>
    </source>
</evidence>
<sequence length="105" mass="11462">MKGNMGKMMKQVQKMQADMAKMQEELEDKTMEASAGGGVVKVVANGKKEIKEVIIDPQAVDPEDVEMLQDLIISAVNEVLKKVDDMVAEEMQKISGGLNLPPGLF</sequence>
<gene>
    <name evidence="4" type="ORF">D5R97_09695</name>
</gene>